<sequence>MNTILQAEPETAARYHALGLWGTLGVADYVRRNAENFPECDAIITEHARVSWADYDREVDRIAGILGTILDRNERFGVYLPDCPEFHYALCAAERSGTIAVGAGARSDKAELLYLLTKSDARVLVMRAEHRGESAQSIAQSLSDGGHALETLILCGAGGEVRVVQWQHGEFSEVTIEPAPAEVLAARAFSPDEVSMLNSTSGTTGRPKLVTQTANRWINFTQIAIEDGEFTDRDVILGAVPGPFGFGLWTAHYAPAMLGVPVVLMESFSVQRMIDFIEDERVTVLACVSTQFKMMLDAPELATADVQSLRVMYTGGEAVPYERAREFEERVDARVLQFYGSNEGGAVTNTTLRDTAEQRLRTAGRVSPGATIRLLDSAGNDVTETGGPGQPAVTGPSTTYGYFNDDAANAELFKNGQLLMPDIVTVDADGYYKIVGRTSDLIIRGGKNISAVEVEEAVEGHPEIIMAAAVPVPDELFGERIGVAVKLAADSPLALEQLVEYLVSVGCSKSLLPERMLVVDDLPLAPGGKIAKGKVKELFTVGSR</sequence>
<evidence type="ECO:0000256" key="1">
    <source>
        <dbReference type="ARBA" id="ARBA00006432"/>
    </source>
</evidence>
<dbReference type="GO" id="GO:0031956">
    <property type="term" value="F:medium-chain fatty acid-CoA ligase activity"/>
    <property type="evidence" value="ECO:0007669"/>
    <property type="project" value="TreeGrafter"/>
</dbReference>
<dbReference type="Proteomes" id="UP000537260">
    <property type="component" value="Unassembled WGS sequence"/>
</dbReference>
<name>A0A7Z0EF00_9MICO</name>
<dbReference type="EC" id="6.2.1.-" evidence="5"/>
<dbReference type="SUPFAM" id="SSF56801">
    <property type="entry name" value="Acetyl-CoA synthetase-like"/>
    <property type="match status" value="1"/>
</dbReference>
<feature type="domain" description="AMP-binding enzyme C-terminal" evidence="4">
    <location>
        <begin position="453"/>
        <end position="529"/>
    </location>
</feature>
<evidence type="ECO:0000256" key="2">
    <source>
        <dbReference type="ARBA" id="ARBA00022598"/>
    </source>
</evidence>
<comment type="similarity">
    <text evidence="1">Belongs to the ATP-dependent AMP-binding enzyme family.</text>
</comment>
<dbReference type="Gene3D" id="3.30.300.30">
    <property type="match status" value="1"/>
</dbReference>
<gene>
    <name evidence="5" type="ORF">HNR05_002233</name>
</gene>
<feature type="domain" description="AMP-dependent synthetase/ligase" evidence="3">
    <location>
        <begin position="31"/>
        <end position="403"/>
    </location>
</feature>
<dbReference type="InterPro" id="IPR025110">
    <property type="entry name" value="AMP-bd_C"/>
</dbReference>
<proteinExistence type="inferred from homology"/>
<accession>A0A7Z0EF00</accession>
<evidence type="ECO:0000313" key="5">
    <source>
        <dbReference type="EMBL" id="NYJ20442.1"/>
    </source>
</evidence>
<organism evidence="5 6">
    <name type="scientific">Glaciibacter psychrotolerans</name>
    <dbReference type="NCBI Taxonomy" id="670054"/>
    <lineage>
        <taxon>Bacteria</taxon>
        <taxon>Bacillati</taxon>
        <taxon>Actinomycetota</taxon>
        <taxon>Actinomycetes</taxon>
        <taxon>Micrococcales</taxon>
        <taxon>Microbacteriaceae</taxon>
        <taxon>Glaciibacter</taxon>
    </lineage>
</organism>
<dbReference type="Gene3D" id="3.40.50.12780">
    <property type="entry name" value="N-terminal domain of ligase-like"/>
    <property type="match status" value="1"/>
</dbReference>
<reference evidence="5 6" key="1">
    <citation type="submission" date="2020-07" db="EMBL/GenBank/DDBJ databases">
        <title>Sequencing the genomes of 1000 actinobacteria strains.</title>
        <authorList>
            <person name="Klenk H.-P."/>
        </authorList>
    </citation>
    <scope>NUCLEOTIDE SEQUENCE [LARGE SCALE GENOMIC DNA]</scope>
    <source>
        <strain evidence="5 6">LI1</strain>
    </source>
</reference>
<evidence type="ECO:0000313" key="6">
    <source>
        <dbReference type="Proteomes" id="UP000537260"/>
    </source>
</evidence>
<comment type="caution">
    <text evidence="5">The sequence shown here is derived from an EMBL/GenBank/DDBJ whole genome shotgun (WGS) entry which is preliminary data.</text>
</comment>
<dbReference type="InterPro" id="IPR042099">
    <property type="entry name" value="ANL_N_sf"/>
</dbReference>
<keyword evidence="2 5" id="KW-0436">Ligase</keyword>
<dbReference type="EMBL" id="JACCFM010000001">
    <property type="protein sequence ID" value="NYJ20442.1"/>
    <property type="molecule type" value="Genomic_DNA"/>
</dbReference>
<dbReference type="RefSeq" id="WP_218868872.1">
    <property type="nucleotide sequence ID" value="NZ_JACCFM010000001.1"/>
</dbReference>
<dbReference type="Pfam" id="PF13193">
    <property type="entry name" value="AMP-binding_C"/>
    <property type="match status" value="1"/>
</dbReference>
<protein>
    <submittedName>
        <fullName evidence="5">Acyl-CoA synthetase</fullName>
        <ecNumber evidence="5">6.2.1.-</ecNumber>
    </submittedName>
</protein>
<evidence type="ECO:0000259" key="3">
    <source>
        <dbReference type="Pfam" id="PF00501"/>
    </source>
</evidence>
<dbReference type="Pfam" id="PF00501">
    <property type="entry name" value="AMP-binding"/>
    <property type="match status" value="1"/>
</dbReference>
<dbReference type="GO" id="GO:0006631">
    <property type="term" value="P:fatty acid metabolic process"/>
    <property type="evidence" value="ECO:0007669"/>
    <property type="project" value="TreeGrafter"/>
</dbReference>
<dbReference type="PANTHER" id="PTHR43201:SF5">
    <property type="entry name" value="MEDIUM-CHAIN ACYL-COA LIGASE ACSF2, MITOCHONDRIAL"/>
    <property type="match status" value="1"/>
</dbReference>
<keyword evidence="6" id="KW-1185">Reference proteome</keyword>
<dbReference type="InterPro" id="IPR000873">
    <property type="entry name" value="AMP-dep_synth/lig_dom"/>
</dbReference>
<dbReference type="AlphaFoldDB" id="A0A7Z0EF00"/>
<evidence type="ECO:0000259" key="4">
    <source>
        <dbReference type="Pfam" id="PF13193"/>
    </source>
</evidence>
<dbReference type="InterPro" id="IPR045851">
    <property type="entry name" value="AMP-bd_C_sf"/>
</dbReference>
<dbReference type="PANTHER" id="PTHR43201">
    <property type="entry name" value="ACYL-COA SYNTHETASE"/>
    <property type="match status" value="1"/>
</dbReference>